<dbReference type="AlphaFoldDB" id="A0A9Q5HS31"/>
<evidence type="ECO:0000256" key="2">
    <source>
        <dbReference type="PROSITE-ProRule" id="PRU00192"/>
    </source>
</evidence>
<evidence type="ECO:0000256" key="4">
    <source>
        <dbReference type="SAM" id="Phobius"/>
    </source>
</evidence>
<feature type="transmembrane region" description="Helical" evidence="4">
    <location>
        <begin position="291"/>
        <end position="311"/>
    </location>
</feature>
<dbReference type="Gene3D" id="2.30.30.40">
    <property type="entry name" value="SH3 Domains"/>
    <property type="match status" value="1"/>
</dbReference>
<sequence length="708" mass="71250">MPYPTPDPVPDPGLVGDILDGVGDVVNNAVSGVVGLVTTVLGDVNKLVAPAGTSATTAASGTSATSATSTPQATTASPNATSAPTSGGGHSGSDGGSSGSNGNSGGSNGSNGNSGGSNGSNSNGNTPSNGNGSTNGSTSNNGSSSNSDSGSSDSDSPSSNPSSSVSNASGISSPSGDTNVLESTAIPGPTLSSSASASVSRSDVVNLAQSSASLSGTAATAAPVINAVGSVEGEDGSESTLLSGVSGTATTGNTLHTSLPTGSSGSGSGSGSNGNNGNSAASSKHGLSPGIIAAIAVISSSAFLVLIVFVTRRWYRKRRERRFENWVSRPGAFAFLGAASVNINDETSGGAASGSGTRSARSSFGTTIDRGLRPFTPDPFGQSASNFSDSYSATHTSMTFLAPSPVPAPLVTTPPVQRPESAVIRQSLISLASSSSSSYESGGGSGPNNTSTEAVAADRDGSADDHAQYLIVAASQSQNFPNAPQPSPISVRPWSPSERWAFPKPPSSTSALGNIFYQTPASPVSQPVESDRMPASNLPPLTPVTPEATNPFADPSQTPDEVTSGTCESAITAKTSLSGTDGIVGAIEHIRRPFLPTLADELRVQHGIVDAIEHIRRPFLPTLADELRVQRGDAIRVLQVFDDGWIQVEKISETSGAETTTSANERGLIPVDCLREADEPLPDFLASRRTKDAGKLTLRSGFELHTDK</sequence>
<feature type="compositionally biased region" description="Polar residues" evidence="3">
    <location>
        <begin position="238"/>
        <end position="261"/>
    </location>
</feature>
<feature type="compositionally biased region" description="Low complexity" evidence="3">
    <location>
        <begin position="54"/>
        <end position="85"/>
    </location>
</feature>
<reference evidence="6" key="1">
    <citation type="submission" date="2016-06" db="EMBL/GenBank/DDBJ databases">
        <title>Draft Genome sequence of the fungus Inonotus baumii.</title>
        <authorList>
            <person name="Zhu H."/>
            <person name="Lin W."/>
        </authorList>
    </citation>
    <scope>NUCLEOTIDE SEQUENCE</scope>
    <source>
        <strain evidence="6">821</strain>
    </source>
</reference>
<feature type="region of interest" description="Disordered" evidence="3">
    <location>
        <begin position="231"/>
        <end position="283"/>
    </location>
</feature>
<evidence type="ECO:0000313" key="7">
    <source>
        <dbReference type="Proteomes" id="UP000757232"/>
    </source>
</evidence>
<keyword evidence="4" id="KW-0812">Transmembrane</keyword>
<feature type="compositionally biased region" description="Gly residues" evidence="3">
    <location>
        <begin position="86"/>
        <end position="118"/>
    </location>
</feature>
<keyword evidence="4" id="KW-0472">Membrane</keyword>
<evidence type="ECO:0000259" key="5">
    <source>
        <dbReference type="PROSITE" id="PS50002"/>
    </source>
</evidence>
<organism evidence="6 7">
    <name type="scientific">Sanghuangporus baumii</name>
    <name type="common">Phellinus baumii</name>
    <dbReference type="NCBI Taxonomy" id="108892"/>
    <lineage>
        <taxon>Eukaryota</taxon>
        <taxon>Fungi</taxon>
        <taxon>Dikarya</taxon>
        <taxon>Basidiomycota</taxon>
        <taxon>Agaricomycotina</taxon>
        <taxon>Agaricomycetes</taxon>
        <taxon>Hymenochaetales</taxon>
        <taxon>Hymenochaetaceae</taxon>
        <taxon>Sanghuangporus</taxon>
    </lineage>
</organism>
<evidence type="ECO:0000313" key="6">
    <source>
        <dbReference type="EMBL" id="OCB84971.1"/>
    </source>
</evidence>
<evidence type="ECO:0000256" key="1">
    <source>
        <dbReference type="ARBA" id="ARBA00022443"/>
    </source>
</evidence>
<feature type="region of interest" description="Disordered" evidence="3">
    <location>
        <begin position="54"/>
        <end position="198"/>
    </location>
</feature>
<dbReference type="EMBL" id="LNZH02000212">
    <property type="protein sequence ID" value="OCB84971.1"/>
    <property type="molecule type" value="Genomic_DNA"/>
</dbReference>
<accession>A0A9Q5HS31</accession>
<dbReference type="SUPFAM" id="SSF50044">
    <property type="entry name" value="SH3-domain"/>
    <property type="match status" value="1"/>
</dbReference>
<dbReference type="InterPro" id="IPR036028">
    <property type="entry name" value="SH3-like_dom_sf"/>
</dbReference>
<feature type="compositionally biased region" description="Low complexity" evidence="3">
    <location>
        <begin position="347"/>
        <end position="367"/>
    </location>
</feature>
<dbReference type="PROSITE" id="PS50002">
    <property type="entry name" value="SH3"/>
    <property type="match status" value="1"/>
</dbReference>
<feature type="region of interest" description="Disordered" evidence="3">
    <location>
        <begin position="434"/>
        <end position="463"/>
    </location>
</feature>
<feature type="compositionally biased region" description="Low complexity" evidence="3">
    <location>
        <begin position="119"/>
        <end position="176"/>
    </location>
</feature>
<keyword evidence="7" id="KW-1185">Reference proteome</keyword>
<protein>
    <recommendedName>
        <fullName evidence="5">SH3 domain-containing protein</fullName>
    </recommendedName>
</protein>
<dbReference type="OrthoDB" id="5340910at2759"/>
<name>A0A9Q5HS31_SANBA</name>
<proteinExistence type="predicted"/>
<dbReference type="Proteomes" id="UP000757232">
    <property type="component" value="Unassembled WGS sequence"/>
</dbReference>
<feature type="compositionally biased region" description="Gly residues" evidence="3">
    <location>
        <begin position="264"/>
        <end position="274"/>
    </location>
</feature>
<gene>
    <name evidence="6" type="ORF">A7U60_g7925</name>
</gene>
<comment type="caution">
    <text evidence="6">The sequence shown here is derived from an EMBL/GenBank/DDBJ whole genome shotgun (WGS) entry which is preliminary data.</text>
</comment>
<keyword evidence="1 2" id="KW-0728">SH3 domain</keyword>
<dbReference type="InterPro" id="IPR001452">
    <property type="entry name" value="SH3_domain"/>
</dbReference>
<evidence type="ECO:0000256" key="3">
    <source>
        <dbReference type="SAM" id="MobiDB-lite"/>
    </source>
</evidence>
<feature type="region of interest" description="Disordered" evidence="3">
    <location>
        <begin position="347"/>
        <end position="372"/>
    </location>
</feature>
<keyword evidence="4" id="KW-1133">Transmembrane helix</keyword>
<feature type="domain" description="SH3" evidence="5">
    <location>
        <begin position="604"/>
        <end position="679"/>
    </location>
</feature>